<dbReference type="PRINTS" id="PR01506">
    <property type="entry name" value="TATBPROTEIN"/>
</dbReference>
<keyword evidence="12" id="KW-1185">Reference proteome</keyword>
<comment type="caution">
    <text evidence="11">The sequence shown here is derived from an EMBL/GenBank/DDBJ whole genome shotgun (WGS) entry which is preliminary data.</text>
</comment>
<reference evidence="11 12" key="1">
    <citation type="submission" date="2020-08" db="EMBL/GenBank/DDBJ databases">
        <title>Genomic Encyclopedia of Type Strains, Phase IV (KMG-IV): sequencing the most valuable type-strain genomes for metagenomic binning, comparative biology and taxonomic classification.</title>
        <authorList>
            <person name="Goeker M."/>
        </authorList>
    </citation>
    <scope>NUCLEOTIDE SEQUENCE [LARGE SCALE GENOMIC DNA]</scope>
    <source>
        <strain evidence="11 12">DSM 17328</strain>
    </source>
</reference>
<evidence type="ECO:0000313" key="11">
    <source>
        <dbReference type="EMBL" id="MBB4631842.1"/>
    </source>
</evidence>
<feature type="transmembrane region" description="Helical" evidence="10">
    <location>
        <begin position="6"/>
        <end position="22"/>
    </location>
</feature>
<accession>A0A7W7B0M0</accession>
<sequence length="117" mass="12355">MFDVGAPELLVIAIVALLVVGPKDLPRLLRTVGNWIGKARATARHFRTGVDAMIREAEMEDMQKQWEMQNAAIMKAHPAGAEAPSAPDAPSQHGEAAAAGAPPPETAPDPDTGKPRS</sequence>
<protein>
    <submittedName>
        <fullName evidence="11">Sec-independent protein translocase protein TatB</fullName>
    </submittedName>
</protein>
<dbReference type="Pfam" id="PF02416">
    <property type="entry name" value="TatA_B_E"/>
    <property type="match status" value="1"/>
</dbReference>
<keyword evidence="8 10" id="KW-0472">Membrane</keyword>
<keyword evidence="6 10" id="KW-1133">Transmembrane helix</keyword>
<dbReference type="RefSeq" id="WP_184067263.1">
    <property type="nucleotide sequence ID" value="NZ_JACHNZ010000013.1"/>
</dbReference>
<evidence type="ECO:0000256" key="2">
    <source>
        <dbReference type="ARBA" id="ARBA00022448"/>
    </source>
</evidence>
<evidence type="ECO:0000256" key="9">
    <source>
        <dbReference type="SAM" id="MobiDB-lite"/>
    </source>
</evidence>
<dbReference type="Gene3D" id="1.20.5.3310">
    <property type="match status" value="1"/>
</dbReference>
<organism evidence="11 12">
    <name type="scientific">Sphingosinicella soli</name>
    <dbReference type="NCBI Taxonomy" id="333708"/>
    <lineage>
        <taxon>Bacteria</taxon>
        <taxon>Pseudomonadati</taxon>
        <taxon>Pseudomonadota</taxon>
        <taxon>Alphaproteobacteria</taxon>
        <taxon>Sphingomonadales</taxon>
        <taxon>Sphingosinicellaceae</taxon>
        <taxon>Sphingosinicella</taxon>
    </lineage>
</organism>
<dbReference type="EMBL" id="JACHNZ010000013">
    <property type="protein sequence ID" value="MBB4631842.1"/>
    <property type="molecule type" value="Genomic_DNA"/>
</dbReference>
<keyword evidence="4 10" id="KW-0812">Transmembrane</keyword>
<gene>
    <name evidence="11" type="ORF">GGQ98_001458</name>
</gene>
<dbReference type="InterPro" id="IPR003369">
    <property type="entry name" value="TatA/B/E"/>
</dbReference>
<name>A0A7W7B0M0_9SPHN</name>
<dbReference type="GO" id="GO:0008320">
    <property type="term" value="F:protein transmembrane transporter activity"/>
    <property type="evidence" value="ECO:0007669"/>
    <property type="project" value="InterPro"/>
</dbReference>
<dbReference type="Proteomes" id="UP000566324">
    <property type="component" value="Unassembled WGS sequence"/>
</dbReference>
<dbReference type="InterPro" id="IPR018448">
    <property type="entry name" value="TatB"/>
</dbReference>
<keyword evidence="2" id="KW-0813">Transport</keyword>
<dbReference type="NCBIfam" id="TIGR01410">
    <property type="entry name" value="tatB"/>
    <property type="match status" value="1"/>
</dbReference>
<keyword evidence="7" id="KW-0811">Translocation</keyword>
<evidence type="ECO:0000256" key="7">
    <source>
        <dbReference type="ARBA" id="ARBA00023010"/>
    </source>
</evidence>
<evidence type="ECO:0000256" key="5">
    <source>
        <dbReference type="ARBA" id="ARBA00022927"/>
    </source>
</evidence>
<comment type="subcellular location">
    <subcellularLocation>
        <location evidence="1">Membrane</location>
        <topology evidence="1">Single-pass membrane protein</topology>
    </subcellularLocation>
</comment>
<evidence type="ECO:0000256" key="8">
    <source>
        <dbReference type="ARBA" id="ARBA00023136"/>
    </source>
</evidence>
<dbReference type="GO" id="GO:0043953">
    <property type="term" value="P:protein transport by the Tat complex"/>
    <property type="evidence" value="ECO:0007669"/>
    <property type="project" value="InterPro"/>
</dbReference>
<evidence type="ECO:0000256" key="1">
    <source>
        <dbReference type="ARBA" id="ARBA00004167"/>
    </source>
</evidence>
<dbReference type="PANTHER" id="PTHR33162:SF1">
    <property type="entry name" value="SEC-INDEPENDENT PROTEIN TRANSLOCASE PROTEIN TATA, CHLOROPLASTIC"/>
    <property type="match status" value="1"/>
</dbReference>
<evidence type="ECO:0000256" key="3">
    <source>
        <dbReference type="ARBA" id="ARBA00022475"/>
    </source>
</evidence>
<feature type="region of interest" description="Disordered" evidence="9">
    <location>
        <begin position="76"/>
        <end position="117"/>
    </location>
</feature>
<evidence type="ECO:0000256" key="10">
    <source>
        <dbReference type="SAM" id="Phobius"/>
    </source>
</evidence>
<dbReference type="PANTHER" id="PTHR33162">
    <property type="entry name" value="SEC-INDEPENDENT PROTEIN TRANSLOCASE PROTEIN TATA, CHLOROPLASTIC"/>
    <property type="match status" value="1"/>
</dbReference>
<dbReference type="AlphaFoldDB" id="A0A7W7B0M0"/>
<keyword evidence="3" id="KW-1003">Cell membrane</keyword>
<evidence type="ECO:0000313" key="12">
    <source>
        <dbReference type="Proteomes" id="UP000566324"/>
    </source>
</evidence>
<dbReference type="GO" id="GO:0016020">
    <property type="term" value="C:membrane"/>
    <property type="evidence" value="ECO:0007669"/>
    <property type="project" value="UniProtKB-SubCell"/>
</dbReference>
<proteinExistence type="predicted"/>
<evidence type="ECO:0000256" key="4">
    <source>
        <dbReference type="ARBA" id="ARBA00022692"/>
    </source>
</evidence>
<keyword evidence="5" id="KW-0653">Protein transport</keyword>
<evidence type="ECO:0000256" key="6">
    <source>
        <dbReference type="ARBA" id="ARBA00022989"/>
    </source>
</evidence>